<dbReference type="SUPFAM" id="SSF143548">
    <property type="entry name" value="Serine metabolism enzymes domain"/>
    <property type="match status" value="1"/>
</dbReference>
<evidence type="ECO:0000256" key="5">
    <source>
        <dbReference type="ARBA" id="ARBA00022485"/>
    </source>
</evidence>
<comment type="pathway">
    <text evidence="2">Carbohydrate biosynthesis; gluconeogenesis.</text>
</comment>
<evidence type="ECO:0000256" key="8">
    <source>
        <dbReference type="ARBA" id="ARBA00023014"/>
    </source>
</evidence>
<evidence type="ECO:0000256" key="10">
    <source>
        <dbReference type="ARBA" id="ARBA00049406"/>
    </source>
</evidence>
<dbReference type="OrthoDB" id="9805537at2"/>
<name>A0A2N3PXN9_9PROT</name>
<comment type="catalytic activity">
    <reaction evidence="10 11">
        <text>L-serine = pyruvate + NH4(+)</text>
        <dbReference type="Rhea" id="RHEA:19169"/>
        <dbReference type="ChEBI" id="CHEBI:15361"/>
        <dbReference type="ChEBI" id="CHEBI:28938"/>
        <dbReference type="ChEBI" id="CHEBI:33384"/>
        <dbReference type="EC" id="4.3.1.17"/>
    </reaction>
</comment>
<dbReference type="Pfam" id="PF03315">
    <property type="entry name" value="SDH_beta"/>
    <property type="match status" value="1"/>
</dbReference>
<dbReference type="EMBL" id="PIUM01000006">
    <property type="protein sequence ID" value="PKU25157.1"/>
    <property type="molecule type" value="Genomic_DNA"/>
</dbReference>
<comment type="cofactor">
    <cofactor evidence="1 11">
        <name>[4Fe-4S] cluster</name>
        <dbReference type="ChEBI" id="CHEBI:49883"/>
    </cofactor>
</comment>
<evidence type="ECO:0000256" key="7">
    <source>
        <dbReference type="ARBA" id="ARBA00023004"/>
    </source>
</evidence>
<evidence type="ECO:0000259" key="12">
    <source>
        <dbReference type="Pfam" id="PF03313"/>
    </source>
</evidence>
<gene>
    <name evidence="14" type="ORF">CWS72_08140</name>
</gene>
<reference evidence="15" key="1">
    <citation type="submission" date="2017-12" db="EMBL/GenBank/DDBJ databases">
        <title>Draft genome sequence of Telmatospirillum siberiense 26-4b1T, an acidotolerant peatland alphaproteobacterium potentially involved in sulfur cycling.</title>
        <authorList>
            <person name="Hausmann B."/>
            <person name="Pjevac P."/>
            <person name="Schreck K."/>
            <person name="Herbold C.W."/>
            <person name="Daims H."/>
            <person name="Wagner M."/>
            <person name="Pester M."/>
            <person name="Loy A."/>
        </authorList>
    </citation>
    <scope>NUCLEOTIDE SEQUENCE [LARGE SCALE GENOMIC DNA]</scope>
    <source>
        <strain evidence="15">26-4b1</strain>
    </source>
</reference>
<dbReference type="InterPro" id="IPR029009">
    <property type="entry name" value="ASB_dom_sf"/>
</dbReference>
<dbReference type="GO" id="GO:0046872">
    <property type="term" value="F:metal ion binding"/>
    <property type="evidence" value="ECO:0007669"/>
    <property type="project" value="UniProtKB-KW"/>
</dbReference>
<evidence type="ECO:0000256" key="11">
    <source>
        <dbReference type="RuleBase" id="RU366059"/>
    </source>
</evidence>
<dbReference type="GO" id="GO:0009063">
    <property type="term" value="P:amino acid catabolic process"/>
    <property type="evidence" value="ECO:0007669"/>
    <property type="project" value="UniProtKB-ARBA"/>
</dbReference>
<keyword evidence="6 11" id="KW-0479">Metal-binding</keyword>
<comment type="similarity">
    <text evidence="3 11">Belongs to the iron-sulfur dependent L-serine dehydratase family.</text>
</comment>
<feature type="domain" description="Serine dehydratase-like alpha subunit" evidence="12">
    <location>
        <begin position="185"/>
        <end position="451"/>
    </location>
</feature>
<dbReference type="GO" id="GO:0051539">
    <property type="term" value="F:4 iron, 4 sulfur cluster binding"/>
    <property type="evidence" value="ECO:0007669"/>
    <property type="project" value="UniProtKB-UniRule"/>
</dbReference>
<feature type="domain" description="Serine dehydratase beta chain" evidence="13">
    <location>
        <begin position="3"/>
        <end position="156"/>
    </location>
</feature>
<keyword evidence="9 11" id="KW-0456">Lyase</keyword>
<keyword evidence="4 11" id="KW-0312">Gluconeogenesis</keyword>
<keyword evidence="7 11" id="KW-0408">Iron</keyword>
<evidence type="ECO:0000256" key="6">
    <source>
        <dbReference type="ARBA" id="ARBA00022723"/>
    </source>
</evidence>
<evidence type="ECO:0000256" key="4">
    <source>
        <dbReference type="ARBA" id="ARBA00022432"/>
    </source>
</evidence>
<dbReference type="EC" id="4.3.1.17" evidence="11"/>
<dbReference type="InterPro" id="IPR051318">
    <property type="entry name" value="Fe-S_L-Ser"/>
</dbReference>
<evidence type="ECO:0000313" key="15">
    <source>
        <dbReference type="Proteomes" id="UP000233293"/>
    </source>
</evidence>
<evidence type="ECO:0000313" key="14">
    <source>
        <dbReference type="EMBL" id="PKU25157.1"/>
    </source>
</evidence>
<dbReference type="InterPro" id="IPR005131">
    <property type="entry name" value="Ser_deHydtase_bsu"/>
</dbReference>
<sequence length="457" mass="47564">MISVFEMFKVGLGPSSSHTVGPMKAAAAFAEGLASRGVLERVAAIETTLYGSLAFTGRGHAVDKAVILGLSGEKPASVEPDQADVIVAEVRHSKALRLAGRRSVGFDPERDLLFDTLTPPKRHPNTLRFLARDAGGSVLMEESWCSIGGGFILREDDPDGGAGAQAHGDIHPFSSADELLARGKETGLSIAALMRANEAAARPPAEVEGHVERVLEVMFDCIERGLSMDGPLPGGLKVQRRAKAIYGRLRSGGTANDPAAHEIMDLVSVYAMAVNEENAAGGRVVTAPTNGAAGVIPAVLRYYRDHRREATAEGLRLFLFTAAAIGGLFKMNASISGAEVGCQGEVGVACAMAAAGLAAALGGSNEQIENAAEIGMEHNLGLTCDPVGGLVQIPCIERNAFGALKAIAAASLALHGDGSHRVSLDNVITTMRQTGADMQSKYKETSLGGLAVNFVDC</sequence>
<dbReference type="PANTHER" id="PTHR30182:SF1">
    <property type="entry name" value="L-SERINE DEHYDRATASE 1"/>
    <property type="match status" value="1"/>
</dbReference>
<dbReference type="NCBIfam" id="TIGR00720">
    <property type="entry name" value="sda_mono"/>
    <property type="match status" value="1"/>
</dbReference>
<evidence type="ECO:0000256" key="9">
    <source>
        <dbReference type="ARBA" id="ARBA00023239"/>
    </source>
</evidence>
<dbReference type="PANTHER" id="PTHR30182">
    <property type="entry name" value="L-SERINE DEHYDRATASE"/>
    <property type="match status" value="1"/>
</dbReference>
<evidence type="ECO:0000256" key="1">
    <source>
        <dbReference type="ARBA" id="ARBA00001966"/>
    </source>
</evidence>
<protein>
    <recommendedName>
        <fullName evidence="11">L-serine dehydratase</fullName>
        <ecNumber evidence="11">4.3.1.17</ecNumber>
    </recommendedName>
</protein>
<dbReference type="GO" id="GO:0003941">
    <property type="term" value="F:L-serine ammonia-lyase activity"/>
    <property type="evidence" value="ECO:0007669"/>
    <property type="project" value="UniProtKB-UniRule"/>
</dbReference>
<evidence type="ECO:0000259" key="13">
    <source>
        <dbReference type="Pfam" id="PF03315"/>
    </source>
</evidence>
<dbReference type="FunFam" id="3.30.1330.90:FF:000001">
    <property type="entry name" value="L-serine ammonia-lyase 1"/>
    <property type="match status" value="1"/>
</dbReference>
<proteinExistence type="inferred from homology"/>
<dbReference type="InterPro" id="IPR004644">
    <property type="entry name" value="Fe-S_L-Ser_mono"/>
</dbReference>
<comment type="caution">
    <text evidence="14">The sequence shown here is derived from an EMBL/GenBank/DDBJ whole genome shotgun (WGS) entry which is preliminary data.</text>
</comment>
<keyword evidence="15" id="KW-1185">Reference proteome</keyword>
<dbReference type="Gene3D" id="3.30.1330.90">
    <property type="entry name" value="D-3-phosphoglycerate dehydrogenase, domain 3"/>
    <property type="match status" value="1"/>
</dbReference>
<evidence type="ECO:0000256" key="2">
    <source>
        <dbReference type="ARBA" id="ARBA00004742"/>
    </source>
</evidence>
<accession>A0A2N3PXN9</accession>
<keyword evidence="8 11" id="KW-0411">Iron-sulfur</keyword>
<organism evidence="14 15">
    <name type="scientific">Telmatospirillum siberiense</name>
    <dbReference type="NCBI Taxonomy" id="382514"/>
    <lineage>
        <taxon>Bacteria</taxon>
        <taxon>Pseudomonadati</taxon>
        <taxon>Pseudomonadota</taxon>
        <taxon>Alphaproteobacteria</taxon>
        <taxon>Rhodospirillales</taxon>
        <taxon>Rhodospirillaceae</taxon>
        <taxon>Telmatospirillum</taxon>
    </lineage>
</organism>
<dbReference type="AlphaFoldDB" id="A0A2N3PXN9"/>
<evidence type="ECO:0000256" key="3">
    <source>
        <dbReference type="ARBA" id="ARBA00008636"/>
    </source>
</evidence>
<dbReference type="RefSeq" id="WP_101250084.1">
    <property type="nucleotide sequence ID" value="NZ_PIUM01000006.1"/>
</dbReference>
<dbReference type="GO" id="GO:0006094">
    <property type="term" value="P:gluconeogenesis"/>
    <property type="evidence" value="ECO:0007669"/>
    <property type="project" value="UniProtKB-KW"/>
</dbReference>
<dbReference type="Proteomes" id="UP000233293">
    <property type="component" value="Unassembled WGS sequence"/>
</dbReference>
<dbReference type="Pfam" id="PF03313">
    <property type="entry name" value="SDH_alpha"/>
    <property type="match status" value="1"/>
</dbReference>
<dbReference type="InterPro" id="IPR005130">
    <property type="entry name" value="Ser_deHydtase-like_asu"/>
</dbReference>
<keyword evidence="5 11" id="KW-0004">4Fe-4S</keyword>